<accession>Q2LY97</accession>
<dbReference type="Proteomes" id="UP000001933">
    <property type="component" value="Chromosome"/>
</dbReference>
<dbReference type="eggNOG" id="ENOG5033FNB">
    <property type="taxonomic scope" value="Bacteria"/>
</dbReference>
<dbReference type="KEGG" id="sat:SYN_02567"/>
<dbReference type="InParanoid" id="Q2LY97"/>
<proteinExistence type="predicted"/>
<name>Q2LY97_SYNAS</name>
<protein>
    <submittedName>
        <fullName evidence="1">Hypothetical cytosolic protein</fullName>
    </submittedName>
</protein>
<organism evidence="1 2">
    <name type="scientific">Syntrophus aciditrophicus (strain SB)</name>
    <dbReference type="NCBI Taxonomy" id="56780"/>
    <lineage>
        <taxon>Bacteria</taxon>
        <taxon>Pseudomonadati</taxon>
        <taxon>Thermodesulfobacteriota</taxon>
        <taxon>Syntrophia</taxon>
        <taxon>Syntrophales</taxon>
        <taxon>Syntrophaceae</taxon>
        <taxon>Syntrophus</taxon>
    </lineage>
</organism>
<dbReference type="HOGENOM" id="CLU_1694630_0_0_7"/>
<dbReference type="AlphaFoldDB" id="Q2LY97"/>
<keyword evidence="2" id="KW-1185">Reference proteome</keyword>
<evidence type="ECO:0000313" key="2">
    <source>
        <dbReference type="Proteomes" id="UP000001933"/>
    </source>
</evidence>
<evidence type="ECO:0000313" key="1">
    <source>
        <dbReference type="EMBL" id="ABC76082.1"/>
    </source>
</evidence>
<sequence length="155" mass="17094">MEGESSLLKSIPGMTIATGLSGFSLLARITESTKERVAALADLADAPQFIGLEALAQAGAYHVRFLCEFERQAVLLMIRNGRLPEEEMLNGRYEISGTLRSRSASVFAYEMSAVKSGKAVIEGEFVFAAVAYDSNLREEILKKHYEKKWADLRNG</sequence>
<reference evidence="1 2" key="1">
    <citation type="journal article" date="2007" name="Proc. Natl. Acad. Sci. U.S.A.">
        <title>The genome of Syntrophus aciditrophicus: life at the thermodynamic limit of microbial growth.</title>
        <authorList>
            <person name="McInerney M.J."/>
            <person name="Rohlin L."/>
            <person name="Mouttaki H."/>
            <person name="Kim U."/>
            <person name="Krupp R.S."/>
            <person name="Rios-Hernandez L."/>
            <person name="Sieber J."/>
            <person name="Struchtemeyer C.G."/>
            <person name="Bhattacharyya A."/>
            <person name="Campbell J.W."/>
            <person name="Gunsalus R.P."/>
        </authorList>
    </citation>
    <scope>NUCLEOTIDE SEQUENCE [LARGE SCALE GENOMIC DNA]</scope>
    <source>
        <strain evidence="1 2">SB</strain>
    </source>
</reference>
<dbReference type="EMBL" id="CP000252">
    <property type="protein sequence ID" value="ABC76082.1"/>
    <property type="molecule type" value="Genomic_DNA"/>
</dbReference>
<dbReference type="STRING" id="56780.SYN_02567"/>
<gene>
    <name evidence="1" type="ORF">SYN_02567</name>
</gene>